<gene>
    <name evidence="2" type="ORF">F5X68DRAFT_59153</name>
</gene>
<protein>
    <recommendedName>
        <fullName evidence="4">Secreted protein</fullName>
    </recommendedName>
</protein>
<organism evidence="2 3">
    <name type="scientific">Plectosphaerella plurivora</name>
    <dbReference type="NCBI Taxonomy" id="936078"/>
    <lineage>
        <taxon>Eukaryota</taxon>
        <taxon>Fungi</taxon>
        <taxon>Dikarya</taxon>
        <taxon>Ascomycota</taxon>
        <taxon>Pezizomycotina</taxon>
        <taxon>Sordariomycetes</taxon>
        <taxon>Hypocreomycetidae</taxon>
        <taxon>Glomerellales</taxon>
        <taxon>Plectosphaerellaceae</taxon>
        <taxon>Plectosphaerella</taxon>
    </lineage>
</organism>
<feature type="signal peptide" evidence="1">
    <location>
        <begin position="1"/>
        <end position="20"/>
    </location>
</feature>
<evidence type="ECO:0008006" key="4">
    <source>
        <dbReference type="Google" id="ProtNLM"/>
    </source>
</evidence>
<reference evidence="2" key="1">
    <citation type="journal article" date="2021" name="Nat. Commun.">
        <title>Genetic determinants of endophytism in the Arabidopsis root mycobiome.</title>
        <authorList>
            <person name="Mesny F."/>
            <person name="Miyauchi S."/>
            <person name="Thiergart T."/>
            <person name="Pickel B."/>
            <person name="Atanasova L."/>
            <person name="Karlsson M."/>
            <person name="Huettel B."/>
            <person name="Barry K.W."/>
            <person name="Haridas S."/>
            <person name="Chen C."/>
            <person name="Bauer D."/>
            <person name="Andreopoulos W."/>
            <person name="Pangilinan J."/>
            <person name="LaButti K."/>
            <person name="Riley R."/>
            <person name="Lipzen A."/>
            <person name="Clum A."/>
            <person name="Drula E."/>
            <person name="Henrissat B."/>
            <person name="Kohler A."/>
            <person name="Grigoriev I.V."/>
            <person name="Martin F.M."/>
            <person name="Hacquard S."/>
        </authorList>
    </citation>
    <scope>NUCLEOTIDE SEQUENCE</scope>
    <source>
        <strain evidence="2">MPI-SDFR-AT-0117</strain>
    </source>
</reference>
<dbReference type="OrthoDB" id="5431298at2759"/>
<sequence length="241" mass="25091">MPSLASLITSVALLAAVANAVPTHHCAPGTSFFACGHYAGCFTADPCVAPPVATPSSTVSSPVSSADPACPKVGDNIDVAPFAIHDIFPEHPSRARGPVNGVHLETFSNASQVEQVVVFSGIPASAKSCAIGWKQAARLDRVFVFRGSEGVTGIRPLSGFPAEGAAVTHDSIQPFDKAEAELGALDFANWDESSGASGHVGTTIDCSETMYFKFALRNAESETRVYLGQDDANGWVVSYSC</sequence>
<comment type="caution">
    <text evidence="2">The sequence shown here is derived from an EMBL/GenBank/DDBJ whole genome shotgun (WGS) entry which is preliminary data.</text>
</comment>
<name>A0A9P8VJ77_9PEZI</name>
<dbReference type="Proteomes" id="UP000770015">
    <property type="component" value="Unassembled WGS sequence"/>
</dbReference>
<dbReference type="AlphaFoldDB" id="A0A9P8VJ77"/>
<dbReference type="EMBL" id="JAGSXJ010000004">
    <property type="protein sequence ID" value="KAH6692540.1"/>
    <property type="molecule type" value="Genomic_DNA"/>
</dbReference>
<feature type="chain" id="PRO_5040244958" description="Secreted protein" evidence="1">
    <location>
        <begin position="21"/>
        <end position="241"/>
    </location>
</feature>
<evidence type="ECO:0000313" key="2">
    <source>
        <dbReference type="EMBL" id="KAH6692540.1"/>
    </source>
</evidence>
<keyword evidence="3" id="KW-1185">Reference proteome</keyword>
<evidence type="ECO:0000313" key="3">
    <source>
        <dbReference type="Proteomes" id="UP000770015"/>
    </source>
</evidence>
<proteinExistence type="predicted"/>
<accession>A0A9P8VJ77</accession>
<evidence type="ECO:0000256" key="1">
    <source>
        <dbReference type="SAM" id="SignalP"/>
    </source>
</evidence>
<keyword evidence="1" id="KW-0732">Signal</keyword>